<comment type="function">
    <text evidence="11">DNA polymerase III is a complex, multichain enzyme responsible for most of the replicative synthesis in bacteria. This DNA polymerase also exhibits 3' to 5' exonuclease activity.</text>
</comment>
<keyword evidence="8 11" id="KW-0067">ATP-binding</keyword>
<dbReference type="Gene3D" id="3.30.300.150">
    <property type="entry name" value="DNA polymerase III, tau subunit, domain V"/>
    <property type="match status" value="1"/>
</dbReference>
<dbReference type="RefSeq" id="WP_008314878.1">
    <property type="nucleotide sequence ID" value="NZ_KB372778.1"/>
</dbReference>
<dbReference type="EMBL" id="AOBV01000002">
    <property type="protein sequence ID" value="ELV08917.1"/>
    <property type="molecule type" value="Genomic_DNA"/>
</dbReference>
<dbReference type="InterPro" id="IPR038249">
    <property type="entry name" value="PolIII_tau_V_sf"/>
</dbReference>
<evidence type="ECO:0000256" key="6">
    <source>
        <dbReference type="ARBA" id="ARBA00022741"/>
    </source>
</evidence>
<keyword evidence="2 11" id="KW-0808">Transferase</keyword>
<comment type="caution">
    <text evidence="13">The sequence shown here is derived from an EMBL/GenBank/DDBJ whole genome shotgun (WGS) entry which is preliminary data.</text>
</comment>
<evidence type="ECO:0000256" key="7">
    <source>
        <dbReference type="ARBA" id="ARBA00022833"/>
    </source>
</evidence>
<dbReference type="SMART" id="SM00382">
    <property type="entry name" value="AAA"/>
    <property type="match status" value="1"/>
</dbReference>
<dbReference type="Gene3D" id="1.20.272.10">
    <property type="match status" value="1"/>
</dbReference>
<dbReference type="FunFam" id="1.10.8.60:FF:000013">
    <property type="entry name" value="DNA polymerase III subunit gamma/tau"/>
    <property type="match status" value="1"/>
</dbReference>
<dbReference type="CDD" id="cd18137">
    <property type="entry name" value="HLD_clamp_pol_III_gamma_tau"/>
    <property type="match status" value="1"/>
</dbReference>
<dbReference type="Gene3D" id="3.40.50.300">
    <property type="entry name" value="P-loop containing nucleotide triphosphate hydrolases"/>
    <property type="match status" value="1"/>
</dbReference>
<evidence type="ECO:0000256" key="11">
    <source>
        <dbReference type="RuleBase" id="RU364063"/>
    </source>
</evidence>
<dbReference type="OrthoDB" id="9810148at2"/>
<keyword evidence="14" id="KW-1185">Reference proteome</keyword>
<evidence type="ECO:0000256" key="10">
    <source>
        <dbReference type="ARBA" id="ARBA00049244"/>
    </source>
</evidence>
<dbReference type="GO" id="GO:0009360">
    <property type="term" value="C:DNA polymerase III complex"/>
    <property type="evidence" value="ECO:0007669"/>
    <property type="project" value="InterPro"/>
</dbReference>
<dbReference type="GO" id="GO:0003677">
    <property type="term" value="F:DNA binding"/>
    <property type="evidence" value="ECO:0007669"/>
    <property type="project" value="InterPro"/>
</dbReference>
<dbReference type="InterPro" id="IPR008921">
    <property type="entry name" value="DNA_pol3_clamp-load_cplx_C"/>
</dbReference>
<evidence type="ECO:0000313" key="14">
    <source>
        <dbReference type="Proteomes" id="UP000011617"/>
    </source>
</evidence>
<dbReference type="GO" id="GO:0003887">
    <property type="term" value="F:DNA-directed DNA polymerase activity"/>
    <property type="evidence" value="ECO:0007669"/>
    <property type="project" value="UniProtKB-KW"/>
</dbReference>
<dbReference type="InterPro" id="IPR012763">
    <property type="entry name" value="DNA_pol_III_sug/sutau_N"/>
</dbReference>
<dbReference type="NCBIfam" id="NF004046">
    <property type="entry name" value="PRK05563.1"/>
    <property type="match status" value="1"/>
</dbReference>
<dbReference type="InterPro" id="IPR027417">
    <property type="entry name" value="P-loop_NTPase"/>
</dbReference>
<keyword evidence="5" id="KW-0479">Metal-binding</keyword>
<keyword evidence="7" id="KW-0862">Zinc</keyword>
<name>L8XYC6_9GAMM</name>
<proteinExistence type="inferred from homology"/>
<keyword evidence="9 11" id="KW-0239">DNA-directed DNA polymerase</keyword>
<evidence type="ECO:0000313" key="13">
    <source>
        <dbReference type="EMBL" id="ELV08917.1"/>
    </source>
</evidence>
<evidence type="ECO:0000256" key="8">
    <source>
        <dbReference type="ARBA" id="ARBA00022840"/>
    </source>
</evidence>
<dbReference type="FunFam" id="1.20.272.10:FF:000003">
    <property type="entry name" value="DNA polymerase III subunit gamma/tau"/>
    <property type="match status" value="1"/>
</dbReference>
<accession>L8XYC6</accession>
<evidence type="ECO:0000256" key="9">
    <source>
        <dbReference type="ARBA" id="ARBA00022932"/>
    </source>
</evidence>
<evidence type="ECO:0000256" key="2">
    <source>
        <dbReference type="ARBA" id="ARBA00022679"/>
    </source>
</evidence>
<dbReference type="GO" id="GO:0006261">
    <property type="term" value="P:DNA-templated DNA replication"/>
    <property type="evidence" value="ECO:0007669"/>
    <property type="project" value="TreeGrafter"/>
</dbReference>
<dbReference type="InterPro" id="IPR001270">
    <property type="entry name" value="ClpA/B"/>
</dbReference>
<keyword evidence="3 11" id="KW-0548">Nucleotidyltransferase</keyword>
<dbReference type="InterPro" id="IPR022754">
    <property type="entry name" value="DNA_pol_III_gamma-3"/>
</dbReference>
<evidence type="ECO:0000259" key="12">
    <source>
        <dbReference type="SMART" id="SM00382"/>
    </source>
</evidence>
<comment type="catalytic activity">
    <reaction evidence="10 11">
        <text>DNA(n) + a 2'-deoxyribonucleoside 5'-triphosphate = DNA(n+1) + diphosphate</text>
        <dbReference type="Rhea" id="RHEA:22508"/>
        <dbReference type="Rhea" id="RHEA-COMP:17339"/>
        <dbReference type="Rhea" id="RHEA-COMP:17340"/>
        <dbReference type="ChEBI" id="CHEBI:33019"/>
        <dbReference type="ChEBI" id="CHEBI:61560"/>
        <dbReference type="ChEBI" id="CHEBI:173112"/>
        <dbReference type="EC" id="2.7.7.7"/>
    </reaction>
</comment>
<comment type="similarity">
    <text evidence="1 11">Belongs to the DnaX/STICHEL family.</text>
</comment>
<evidence type="ECO:0000256" key="5">
    <source>
        <dbReference type="ARBA" id="ARBA00022723"/>
    </source>
</evidence>
<dbReference type="Pfam" id="PF22608">
    <property type="entry name" value="DNAX_ATPase_lid"/>
    <property type="match status" value="1"/>
</dbReference>
<sequence>MATQALARKWRPKNFHEVVGQKHVVTALTNGLDNNRLHHAFLLTGTRGVGKTTLARILAKSLNCEQGVSSHPCGVCSICQEVDQGRFVDLIEIDAASRTKVEDTREILDNVQYAPTRGRYKVYLIDEVHMLSNSSFNALLKTLEEPPEHVKFILATTDPQKLPVTVLSRCLRFHLKKIPAPEITSYLTHIMDDEGIDYQNKALELIAKAGAGSMRDSLSLLDQGIAYTNGHVAFEPIQTMLGLIDDQYALLILRALATLDQSALLAASKQVMDSGADPYALLEALIEAFHQLTLLQIDASFIDLDDTHQDAWQALATAMSAEDLQLYYQIALHGRKDLEMHPEPLIGLEMTLLRMLLFTPKGAPKKSSAPSVKTQPAAPVVHAPQTHNEPTVSLATLLDEVQAAPEVVTKVEPVAQPPVVEEIKIAEPTPEMEPEPEIIPMNDPPIYDDVPPWIDAEQYESIAAVPAPIEPEIAAPVASMPAQSVVASTQADYPLNNNEDWLEIVRNLSISGLTLGIVRNLVLERFSDDWLVLKRSREDHAFNIPDAEANIAKAVSELLGRDIRCSIVATEQVIEEDDFNHRAEKELEARKVQVLADIHADPVVQFLVNTCDAEVLDSTLKLKHE</sequence>
<gene>
    <name evidence="11" type="primary">dnaX</name>
    <name evidence="13" type="ORF">F387_00310</name>
</gene>
<organism evidence="13 14">
    <name type="scientific">Wohlfahrtiimonas chitiniclastica SH04</name>
    <dbReference type="NCBI Taxonomy" id="1261130"/>
    <lineage>
        <taxon>Bacteria</taxon>
        <taxon>Pseudomonadati</taxon>
        <taxon>Pseudomonadota</taxon>
        <taxon>Gammaproteobacteria</taxon>
        <taxon>Cardiobacteriales</taxon>
        <taxon>Ignatzschineriaceae</taxon>
        <taxon>Wohlfahrtiimonas</taxon>
    </lineage>
</organism>
<dbReference type="Pfam" id="PF13177">
    <property type="entry name" value="DNA_pol3_delta2"/>
    <property type="match status" value="1"/>
</dbReference>
<dbReference type="PANTHER" id="PTHR11669:SF0">
    <property type="entry name" value="PROTEIN STICHEL-LIKE 2"/>
    <property type="match status" value="1"/>
</dbReference>
<dbReference type="PRINTS" id="PR00300">
    <property type="entry name" value="CLPPROTEASEA"/>
</dbReference>
<dbReference type="GO" id="GO:0005524">
    <property type="term" value="F:ATP binding"/>
    <property type="evidence" value="ECO:0007669"/>
    <property type="project" value="UniProtKB-KW"/>
</dbReference>
<evidence type="ECO:0000256" key="3">
    <source>
        <dbReference type="ARBA" id="ARBA00022695"/>
    </source>
</evidence>
<dbReference type="NCBIfam" id="NF005942">
    <property type="entry name" value="PRK07994.1"/>
    <property type="match status" value="1"/>
</dbReference>
<dbReference type="PANTHER" id="PTHR11669">
    <property type="entry name" value="REPLICATION FACTOR C / DNA POLYMERASE III GAMMA-TAU SUBUNIT"/>
    <property type="match status" value="1"/>
</dbReference>
<dbReference type="Pfam" id="PF12169">
    <property type="entry name" value="DNA_pol3_gamma3"/>
    <property type="match status" value="1"/>
</dbReference>
<keyword evidence="6 11" id="KW-0547">Nucleotide-binding</keyword>
<dbReference type="Gene3D" id="1.10.8.60">
    <property type="match status" value="1"/>
</dbReference>
<dbReference type="SUPFAM" id="SSF48019">
    <property type="entry name" value="post-AAA+ oligomerization domain-like"/>
    <property type="match status" value="1"/>
</dbReference>
<dbReference type="InterPro" id="IPR021029">
    <property type="entry name" value="DNA_pol_III_tau_dom-5"/>
</dbReference>
<dbReference type="FunFam" id="3.40.50.300:FF:000014">
    <property type="entry name" value="DNA polymerase III subunit gamma/tau"/>
    <property type="match status" value="1"/>
</dbReference>
<keyword evidence="4 11" id="KW-0235">DNA replication</keyword>
<dbReference type="InterPro" id="IPR045085">
    <property type="entry name" value="HLD_clamp_pol_III_gamma_tau"/>
</dbReference>
<comment type="subunit">
    <text evidence="11">DNA polymerase III contains a core (composed of alpha, epsilon and theta chains) that associates with a tau subunit. This core dimerizes to form the POLIII' complex. PolIII' associates with the gamma complex (composed of gamma, delta, delta', psi and chi chains) and with the beta chain to form the complete DNA polymerase III complex.</text>
</comment>
<dbReference type="InterPro" id="IPR003593">
    <property type="entry name" value="AAA+_ATPase"/>
</dbReference>
<dbReference type="PATRIC" id="fig|1261130.3.peg.512"/>
<reference evidence="13 14" key="1">
    <citation type="journal article" date="2013" name="Genome Announc.">
        <title>Complete Genome Sequence of Wohlfahrtiimonas chitiniclastica Strain SH04, Isolated from Chrysomya megacephala Collected from Pudong International Airport in China.</title>
        <authorList>
            <person name="Cao X.M."/>
            <person name="Chen T."/>
            <person name="Xu L.Z."/>
            <person name="Yao L.S."/>
            <person name="Qi J."/>
            <person name="Zhang X.L."/>
            <person name="Yan Q.L."/>
            <person name="Deng Y.H."/>
            <person name="Guo T.Y."/>
            <person name="Wang J."/>
            <person name="Hu K.X."/>
            <person name="Xu B.L."/>
        </authorList>
    </citation>
    <scope>NUCLEOTIDE SEQUENCE [LARGE SCALE GENOMIC DNA]</scope>
    <source>
        <strain evidence="13 14">SH04</strain>
    </source>
</reference>
<dbReference type="NCBIfam" id="TIGR02397">
    <property type="entry name" value="dnaX_nterm"/>
    <property type="match status" value="1"/>
</dbReference>
<feature type="domain" description="AAA+ ATPase" evidence="12">
    <location>
        <begin position="37"/>
        <end position="179"/>
    </location>
</feature>
<dbReference type="CDD" id="cd00009">
    <property type="entry name" value="AAA"/>
    <property type="match status" value="1"/>
</dbReference>
<dbReference type="GO" id="GO:0046872">
    <property type="term" value="F:metal ion binding"/>
    <property type="evidence" value="ECO:0007669"/>
    <property type="project" value="UniProtKB-KW"/>
</dbReference>
<dbReference type="Pfam" id="PF12170">
    <property type="entry name" value="DNA_pol3_tau_5"/>
    <property type="match status" value="1"/>
</dbReference>
<dbReference type="InterPro" id="IPR050238">
    <property type="entry name" value="DNA_Rep/Repair_Clamp_Loader"/>
</dbReference>
<dbReference type="SUPFAM" id="SSF52540">
    <property type="entry name" value="P-loop containing nucleoside triphosphate hydrolases"/>
    <property type="match status" value="1"/>
</dbReference>
<protein>
    <recommendedName>
        <fullName evidence="11">DNA polymerase III subunit gamma/tau</fullName>
        <ecNumber evidence="11">2.7.7.7</ecNumber>
    </recommendedName>
</protein>
<dbReference type="AlphaFoldDB" id="L8XYC6"/>
<dbReference type="HOGENOM" id="CLU_006229_6_0_6"/>
<evidence type="ECO:0000256" key="1">
    <source>
        <dbReference type="ARBA" id="ARBA00006360"/>
    </source>
</evidence>
<dbReference type="Proteomes" id="UP000011617">
    <property type="component" value="Unassembled WGS sequence"/>
</dbReference>
<evidence type="ECO:0000256" key="4">
    <source>
        <dbReference type="ARBA" id="ARBA00022705"/>
    </source>
</evidence>
<dbReference type="EC" id="2.7.7.7" evidence="11"/>